<dbReference type="InterPro" id="IPR022684">
    <property type="entry name" value="Calpain_cysteine_protease"/>
</dbReference>
<evidence type="ECO:0000259" key="7">
    <source>
        <dbReference type="PROSITE" id="PS50203"/>
    </source>
</evidence>
<evidence type="ECO:0000256" key="5">
    <source>
        <dbReference type="PIRSR" id="PIRSR622684-1"/>
    </source>
</evidence>
<evidence type="ECO:0000256" key="6">
    <source>
        <dbReference type="PROSITE-ProRule" id="PRU00239"/>
    </source>
</evidence>
<evidence type="ECO:0000256" key="3">
    <source>
        <dbReference type="ARBA" id="ARBA00022801"/>
    </source>
</evidence>
<dbReference type="InterPro" id="IPR038765">
    <property type="entry name" value="Papain-like_cys_pep_sf"/>
</dbReference>
<dbReference type="PANTHER" id="PTHR10183:SF379">
    <property type="entry name" value="CALPAIN-5"/>
    <property type="match status" value="1"/>
</dbReference>
<proteinExistence type="inferred from homology"/>
<evidence type="ECO:0000256" key="1">
    <source>
        <dbReference type="ARBA" id="ARBA00007623"/>
    </source>
</evidence>
<dbReference type="OrthoDB" id="268518at2759"/>
<name>A0A835Z124_9STRA</name>
<gene>
    <name evidence="8" type="ORF">JKP88DRAFT_163828</name>
</gene>
<sequence length="144" mass="15776">MHAYSLLDLKEIDIGMDAPPAAGAVNGRVRLVRCRNPWGYGEWEGDWSDACDAEGTMSLREKYADRIAAAFDGGAAERTAINSGDGDFFISFRDWCANFTHLFIGIDFPDQGYTGQRAQGKWDLGCGGNRQASTTALLETLNMQ</sequence>
<evidence type="ECO:0000313" key="8">
    <source>
        <dbReference type="EMBL" id="KAG5183697.1"/>
    </source>
</evidence>
<comment type="similarity">
    <text evidence="1">Belongs to the peptidase C2 family.</text>
</comment>
<dbReference type="PROSITE" id="PS50203">
    <property type="entry name" value="CALPAIN_CAT"/>
    <property type="match status" value="1"/>
</dbReference>
<dbReference type="GO" id="GO:0006508">
    <property type="term" value="P:proteolysis"/>
    <property type="evidence" value="ECO:0007669"/>
    <property type="project" value="UniProtKB-KW"/>
</dbReference>
<dbReference type="PANTHER" id="PTHR10183">
    <property type="entry name" value="CALPAIN"/>
    <property type="match status" value="1"/>
</dbReference>
<evidence type="ECO:0000256" key="4">
    <source>
        <dbReference type="ARBA" id="ARBA00022807"/>
    </source>
</evidence>
<dbReference type="InterPro" id="IPR001300">
    <property type="entry name" value="Peptidase_C2_calpain_cat"/>
</dbReference>
<evidence type="ECO:0000313" key="9">
    <source>
        <dbReference type="Proteomes" id="UP000664859"/>
    </source>
</evidence>
<dbReference type="AlphaFoldDB" id="A0A835Z124"/>
<organism evidence="8 9">
    <name type="scientific">Tribonema minus</name>
    <dbReference type="NCBI Taxonomy" id="303371"/>
    <lineage>
        <taxon>Eukaryota</taxon>
        <taxon>Sar</taxon>
        <taxon>Stramenopiles</taxon>
        <taxon>Ochrophyta</taxon>
        <taxon>PX clade</taxon>
        <taxon>Xanthophyceae</taxon>
        <taxon>Tribonematales</taxon>
        <taxon>Tribonemataceae</taxon>
        <taxon>Tribonema</taxon>
    </lineage>
</organism>
<keyword evidence="4" id="KW-0788">Thiol protease</keyword>
<dbReference type="Pfam" id="PF00648">
    <property type="entry name" value="Peptidase_C2"/>
    <property type="match status" value="1"/>
</dbReference>
<comment type="caution">
    <text evidence="6">Lacks conserved residue(s) required for the propagation of feature annotation.</text>
</comment>
<feature type="domain" description="Calpain catalytic" evidence="7">
    <location>
        <begin position="1"/>
        <end position="104"/>
    </location>
</feature>
<reference evidence="8" key="1">
    <citation type="submission" date="2021-02" db="EMBL/GenBank/DDBJ databases">
        <title>First Annotated Genome of the Yellow-green Alga Tribonema minus.</title>
        <authorList>
            <person name="Mahan K.M."/>
        </authorList>
    </citation>
    <scope>NUCLEOTIDE SEQUENCE</scope>
    <source>
        <strain evidence="8">UTEX B ZZ1240</strain>
    </source>
</reference>
<dbReference type="Gene3D" id="3.90.70.10">
    <property type="entry name" value="Cysteine proteinases"/>
    <property type="match status" value="1"/>
</dbReference>
<dbReference type="SUPFAM" id="SSF54001">
    <property type="entry name" value="Cysteine proteinases"/>
    <property type="match status" value="1"/>
</dbReference>
<accession>A0A835Z124</accession>
<dbReference type="EMBL" id="JAFCMP010000190">
    <property type="protein sequence ID" value="KAG5183697.1"/>
    <property type="molecule type" value="Genomic_DNA"/>
</dbReference>
<feature type="active site" evidence="5">
    <location>
        <position position="36"/>
    </location>
</feature>
<keyword evidence="9" id="KW-1185">Reference proteome</keyword>
<dbReference type="GO" id="GO:0004198">
    <property type="term" value="F:calcium-dependent cysteine-type endopeptidase activity"/>
    <property type="evidence" value="ECO:0007669"/>
    <property type="project" value="InterPro"/>
</dbReference>
<evidence type="ECO:0000256" key="2">
    <source>
        <dbReference type="ARBA" id="ARBA00022670"/>
    </source>
</evidence>
<comment type="caution">
    <text evidence="8">The sequence shown here is derived from an EMBL/GenBank/DDBJ whole genome shotgun (WGS) entry which is preliminary data.</text>
</comment>
<dbReference type="Proteomes" id="UP000664859">
    <property type="component" value="Unassembled WGS sequence"/>
</dbReference>
<keyword evidence="3" id="KW-0378">Hydrolase</keyword>
<protein>
    <recommendedName>
        <fullName evidence="7">Calpain catalytic domain-containing protein</fullName>
    </recommendedName>
</protein>
<keyword evidence="2" id="KW-0645">Protease</keyword>